<proteinExistence type="predicted"/>
<evidence type="ECO:0000313" key="2">
    <source>
        <dbReference type="Proteomes" id="UP001196301"/>
    </source>
</evidence>
<name>A0ABS6E045_9FIRM</name>
<gene>
    <name evidence="1" type="ORF">KQI20_13575</name>
</gene>
<sequence>MNFEYAKITRSRLMGSMGLVIKHSDDENEVFEYFLLDCEGLGFCDYVRLENPTKEEAYMEEERLMGGLGENRVFISEDRALFLVQYFGRKNIEYGKPLPEGEEYYMDIIENHKTELTMEEMFPIICRKVTNEVEFINFMTMRFVAWDRKALRYFCKNEETAYMHITNINGTLLKNTVYEKGNGKYISKAIYEDNDGYYICKIAFNIELADDEYKIKSIFVTDKQPIYDFQVFDEISKNEFVDIYNLEKYDEFVDRFYRDNPFMMRSHLDEGVFFTRFNFNNNHVKENVYIINNDLKAVYYVMEDKLYVGTYSKRDRDYINKLLVANYKDYITFDDAMCFEQNVIYDFAESGCDDFNYFIED</sequence>
<dbReference type="Proteomes" id="UP001196301">
    <property type="component" value="Unassembled WGS sequence"/>
</dbReference>
<protein>
    <submittedName>
        <fullName evidence="1">Uncharacterized protein</fullName>
    </submittedName>
</protein>
<organism evidence="1 2">
    <name type="scientific">Intestinibacter bartlettii</name>
    <dbReference type="NCBI Taxonomy" id="261299"/>
    <lineage>
        <taxon>Bacteria</taxon>
        <taxon>Bacillati</taxon>
        <taxon>Bacillota</taxon>
        <taxon>Clostridia</taxon>
        <taxon>Peptostreptococcales</taxon>
        <taxon>Peptostreptococcaceae</taxon>
        <taxon>Intestinibacter</taxon>
    </lineage>
</organism>
<dbReference type="RefSeq" id="WP_216572179.1">
    <property type="nucleotide sequence ID" value="NZ_JAHLOQ010000061.1"/>
</dbReference>
<accession>A0ABS6E045</accession>
<keyword evidence="2" id="KW-1185">Reference proteome</keyword>
<evidence type="ECO:0000313" key="1">
    <source>
        <dbReference type="EMBL" id="MBU5337466.1"/>
    </source>
</evidence>
<dbReference type="EMBL" id="JAHLOQ010000061">
    <property type="protein sequence ID" value="MBU5337466.1"/>
    <property type="molecule type" value="Genomic_DNA"/>
</dbReference>
<reference evidence="1 2" key="1">
    <citation type="submission" date="2021-06" db="EMBL/GenBank/DDBJ databases">
        <authorList>
            <person name="Sun Q."/>
            <person name="Li D."/>
        </authorList>
    </citation>
    <scope>NUCLEOTIDE SEQUENCE [LARGE SCALE GENOMIC DNA]</scope>
    <source>
        <strain evidence="1 2">N19</strain>
    </source>
</reference>
<comment type="caution">
    <text evidence="1">The sequence shown here is derived from an EMBL/GenBank/DDBJ whole genome shotgun (WGS) entry which is preliminary data.</text>
</comment>